<dbReference type="Proteomes" id="UP001196509">
    <property type="component" value="Unassembled WGS sequence"/>
</dbReference>
<evidence type="ECO:0000259" key="4">
    <source>
        <dbReference type="Pfam" id="PF03328"/>
    </source>
</evidence>
<sequence length="263" mass="27841">MSKTSWPAAPGSFRERVLGGALCAGTFVKIPTGHATEILGDLGYDFVVADAEHAPLDRTALDNIMQAAGRDRIPVLVRVPSGNSWHLLSVLDCGAAGVVVPHVMHAKQAEEIALSCRYRGGRRGFSAGTRAGRFGGEARWDLVDRADAETLVIAQIEDPEAVDNVEEIAAVDGVDALFIGRGDLTVAYGAPSNDADVIEEASRRIADAARKHDKAVAIFAASIAEVEKLRKIGASIIVYSADQSFLRAGARKALEDIRALDGA</sequence>
<dbReference type="InterPro" id="IPR005000">
    <property type="entry name" value="Aldolase/citrate-lyase_domain"/>
</dbReference>
<dbReference type="GO" id="GO:0005737">
    <property type="term" value="C:cytoplasm"/>
    <property type="evidence" value="ECO:0007669"/>
    <property type="project" value="TreeGrafter"/>
</dbReference>
<dbReference type="EMBL" id="JAICBX010000002">
    <property type="protein sequence ID" value="MBW8638162.1"/>
    <property type="molecule type" value="Genomic_DNA"/>
</dbReference>
<comment type="similarity">
    <text evidence="1">Belongs to the HpcH/HpaI aldolase family.</text>
</comment>
<evidence type="ECO:0000256" key="2">
    <source>
        <dbReference type="ARBA" id="ARBA00022723"/>
    </source>
</evidence>
<keyword evidence="6" id="KW-1185">Reference proteome</keyword>
<dbReference type="InterPro" id="IPR015813">
    <property type="entry name" value="Pyrv/PenolPyrv_kinase-like_dom"/>
</dbReference>
<dbReference type="InterPro" id="IPR040442">
    <property type="entry name" value="Pyrv_kinase-like_dom_sf"/>
</dbReference>
<reference evidence="5" key="1">
    <citation type="submission" date="2021-08" db="EMBL/GenBank/DDBJ databases">
        <title>Hoeflea bacterium WL0058 sp. nov., isolated from the sediment.</title>
        <authorList>
            <person name="Wang L."/>
            <person name="Zhang D."/>
        </authorList>
    </citation>
    <scope>NUCLEOTIDE SEQUENCE</scope>
    <source>
        <strain evidence="5">WL0058</strain>
    </source>
</reference>
<name>A0AAE2ZRA4_9HYPH</name>
<accession>A0AAE2ZRA4</accession>
<dbReference type="Pfam" id="PF03328">
    <property type="entry name" value="HpcH_HpaI"/>
    <property type="match status" value="1"/>
</dbReference>
<dbReference type="RefSeq" id="WP_220228810.1">
    <property type="nucleotide sequence ID" value="NZ_JAICBX010000002.1"/>
</dbReference>
<dbReference type="InterPro" id="IPR050251">
    <property type="entry name" value="HpcH-HpaI_aldolase"/>
</dbReference>
<gene>
    <name evidence="5" type="ORF">K1W69_13275</name>
</gene>
<keyword evidence="2" id="KW-0479">Metal-binding</keyword>
<proteinExistence type="inferred from homology"/>
<evidence type="ECO:0000313" key="5">
    <source>
        <dbReference type="EMBL" id="MBW8638162.1"/>
    </source>
</evidence>
<keyword evidence="3" id="KW-0456">Lyase</keyword>
<dbReference type="Gene3D" id="3.20.20.60">
    <property type="entry name" value="Phosphoenolpyruvate-binding domains"/>
    <property type="match status" value="1"/>
</dbReference>
<comment type="caution">
    <text evidence="5">The sequence shown here is derived from an EMBL/GenBank/DDBJ whole genome shotgun (WGS) entry which is preliminary data.</text>
</comment>
<evidence type="ECO:0000256" key="1">
    <source>
        <dbReference type="ARBA" id="ARBA00005568"/>
    </source>
</evidence>
<protein>
    <submittedName>
        <fullName evidence="5">Aldolase</fullName>
    </submittedName>
</protein>
<feature type="domain" description="HpcH/HpaI aldolase/citrate lyase" evidence="4">
    <location>
        <begin position="27"/>
        <end position="242"/>
    </location>
</feature>
<dbReference type="PANTHER" id="PTHR30502:SF0">
    <property type="entry name" value="PHOSPHOENOLPYRUVATE CARBOXYLASE FAMILY PROTEIN"/>
    <property type="match status" value="1"/>
</dbReference>
<evidence type="ECO:0000256" key="3">
    <source>
        <dbReference type="ARBA" id="ARBA00023239"/>
    </source>
</evidence>
<dbReference type="GO" id="GO:0016832">
    <property type="term" value="F:aldehyde-lyase activity"/>
    <property type="evidence" value="ECO:0007669"/>
    <property type="project" value="TreeGrafter"/>
</dbReference>
<organism evidence="5 6">
    <name type="scientific">Flavimaribacter sediminis</name>
    <dbReference type="NCBI Taxonomy" id="2865987"/>
    <lineage>
        <taxon>Bacteria</taxon>
        <taxon>Pseudomonadati</taxon>
        <taxon>Pseudomonadota</taxon>
        <taxon>Alphaproteobacteria</taxon>
        <taxon>Hyphomicrobiales</taxon>
        <taxon>Rhizobiaceae</taxon>
        <taxon>Flavimaribacter</taxon>
    </lineage>
</organism>
<dbReference type="GO" id="GO:0046872">
    <property type="term" value="F:metal ion binding"/>
    <property type="evidence" value="ECO:0007669"/>
    <property type="project" value="UniProtKB-KW"/>
</dbReference>
<evidence type="ECO:0000313" key="6">
    <source>
        <dbReference type="Proteomes" id="UP001196509"/>
    </source>
</evidence>
<dbReference type="AlphaFoldDB" id="A0AAE2ZRA4"/>
<dbReference type="SUPFAM" id="SSF51621">
    <property type="entry name" value="Phosphoenolpyruvate/pyruvate domain"/>
    <property type="match status" value="1"/>
</dbReference>
<dbReference type="PANTHER" id="PTHR30502">
    <property type="entry name" value="2-KETO-3-DEOXY-L-RHAMNONATE ALDOLASE"/>
    <property type="match status" value="1"/>
</dbReference>